<evidence type="ECO:0000313" key="3">
    <source>
        <dbReference type="EMBL" id="AEQ22946.1"/>
    </source>
</evidence>
<dbReference type="InterPro" id="IPR024973">
    <property type="entry name" value="ESPR"/>
</dbReference>
<dbReference type="EMBL" id="CP003058">
    <property type="protein sequence ID" value="AEQ22946.1"/>
    <property type="molecule type" value="Genomic_DNA"/>
</dbReference>
<gene>
    <name evidence="3" type="ordered locus">Acin_1733</name>
</gene>
<dbReference type="InParanoid" id="G4Q3F0"/>
<keyword evidence="1" id="KW-0812">Transmembrane</keyword>
<accession>G4Q3F0</accession>
<evidence type="ECO:0000256" key="1">
    <source>
        <dbReference type="SAM" id="Phobius"/>
    </source>
</evidence>
<dbReference type="Proteomes" id="UP000007093">
    <property type="component" value="Chromosome"/>
</dbReference>
<feature type="domain" description="ESPR" evidence="2">
    <location>
        <begin position="30"/>
        <end position="75"/>
    </location>
</feature>
<evidence type="ECO:0000313" key="4">
    <source>
        <dbReference type="Proteomes" id="UP000007093"/>
    </source>
</evidence>
<dbReference type="PATRIC" id="fig|568816.4.peg.1681"/>
<keyword evidence="1" id="KW-0472">Membrane</keyword>
<keyword evidence="1" id="KW-1133">Transmembrane helix</keyword>
<dbReference type="HOGENOM" id="CLU_1902117_0_0_9"/>
<name>G4Q3F0_ACIIR</name>
<proteinExistence type="predicted"/>
<feature type="transmembrane region" description="Helical" evidence="1">
    <location>
        <begin position="63"/>
        <end position="85"/>
    </location>
</feature>
<dbReference type="Pfam" id="PF13018">
    <property type="entry name" value="ESPR"/>
    <property type="match status" value="1"/>
</dbReference>
<dbReference type="KEGG" id="ain:Acin_1733"/>
<dbReference type="AlphaFoldDB" id="G4Q3F0"/>
<protein>
    <recommendedName>
        <fullName evidence="2">ESPR domain-containing protein</fullName>
    </recommendedName>
</protein>
<organism evidence="3 4">
    <name type="scientific">Acidaminococcus intestini (strain RyC-MR95)</name>
    <dbReference type="NCBI Taxonomy" id="568816"/>
    <lineage>
        <taxon>Bacteria</taxon>
        <taxon>Bacillati</taxon>
        <taxon>Bacillota</taxon>
        <taxon>Negativicutes</taxon>
        <taxon>Acidaminococcales</taxon>
        <taxon>Acidaminococcaceae</taxon>
        <taxon>Acidaminococcus</taxon>
    </lineage>
</organism>
<reference evidence="3 4" key="1">
    <citation type="journal article" date="2011" name="J. Bacteriol.">
        <title>Complete genome sequence of Acidaminococcus intestini RYC-MR95, a Gram-negative bacterium from the phylum Firmicutes.</title>
        <authorList>
            <person name="D'Auria G."/>
            <person name="Galan J.C."/>
            <person name="Rodriguez-Alcayna M."/>
            <person name="Moya A."/>
            <person name="Baquero F."/>
            <person name="Latorre A."/>
        </authorList>
    </citation>
    <scope>NUCLEOTIDE SEQUENCE [LARGE SCALE GENOMIC DNA]</scope>
    <source>
        <strain evidence="3 4">RyC-MR95</strain>
    </source>
</reference>
<keyword evidence="4" id="KW-1185">Reference proteome</keyword>
<sequence length="162" mass="17124">MGKARGTLRIIGVIGLFFTLKRFKRGGQGMNRICKIIWSLVQNGYVVVFELAKGRGKVAAQKLVRILTAAVLGMILGGAALPAYVATPTMLVTSDLTHPIAGPCFLLSPDGQPVQITGDGNAEKAPTVVIMGSLNGVKLRGNPFDGAEVPLWGRSTIQKTPI</sequence>
<evidence type="ECO:0000259" key="2">
    <source>
        <dbReference type="Pfam" id="PF13018"/>
    </source>
</evidence>